<comment type="subcellular location">
    <subcellularLocation>
        <location evidence="1 9 10">Cytoplasm</location>
    </subcellularLocation>
</comment>
<keyword evidence="8 9" id="KW-0238">DNA-binding</keyword>
<sequence>MVTFAAPEIAPGSPVAGRPAPAGAAASGCAEGGVARLGLTTFRNYAALILPLDAARPVVLVGANGAGKTNLLEALSLLGPGRGLRGARLEEMVPANSPPGTGWAVAARLAGPDGPLDLGTGLTPPDSRRQVRLDGLTARGPAALANHLALLWLTPAMDRLLAEAPADRRRFVDRLALGARPDHAASLAAFEQAHRRRLRLLRDGPADPAWLDGLEDAMARHGVAVAATRRATVGRLAGVLAERADGPFPAPRLALAGLVEGWLDTMPALAAEDALREHLAAHRDPDSPGDGPQRSDLVVHDAATGQPARLCSTGEQKALLIAIVLAQARLLRRLNGRPPLLLLDEVVAHLDPGRRRALFDELADLGGQPWLSGTDPGLFDGLADRAQVLSVGQGTAHPLT</sequence>
<evidence type="ECO:0000256" key="2">
    <source>
        <dbReference type="ARBA" id="ARBA00008016"/>
    </source>
</evidence>
<name>A0A1G7ZVB0_9PROT</name>
<dbReference type="PANTHER" id="PTHR32182:SF0">
    <property type="entry name" value="DNA REPLICATION AND REPAIR PROTEIN RECF"/>
    <property type="match status" value="1"/>
</dbReference>
<dbReference type="NCBIfam" id="TIGR00611">
    <property type="entry name" value="recf"/>
    <property type="match status" value="1"/>
</dbReference>
<dbReference type="Gene3D" id="1.20.1050.90">
    <property type="entry name" value="RecF/RecN/SMC, N-terminal domain"/>
    <property type="match status" value="1"/>
</dbReference>
<dbReference type="Gene3D" id="3.40.50.300">
    <property type="entry name" value="P-loop containing nucleotide triphosphate hydrolases"/>
    <property type="match status" value="1"/>
</dbReference>
<dbReference type="PROSITE" id="PS00618">
    <property type="entry name" value="RECF_2"/>
    <property type="match status" value="1"/>
</dbReference>
<comment type="function">
    <text evidence="9 10">The RecF protein is involved in DNA metabolism; it is required for DNA replication and normal SOS inducibility. RecF binds preferentially to single-stranded, linear DNA. It also seems to bind ATP.</text>
</comment>
<proteinExistence type="inferred from homology"/>
<evidence type="ECO:0000256" key="3">
    <source>
        <dbReference type="ARBA" id="ARBA00020170"/>
    </source>
</evidence>
<comment type="similarity">
    <text evidence="2 9 10">Belongs to the RecF family.</text>
</comment>
<protein>
    <recommendedName>
        <fullName evidence="3 9">DNA replication and repair protein RecF</fullName>
    </recommendedName>
</protein>
<evidence type="ECO:0000313" key="12">
    <source>
        <dbReference type="EMBL" id="SDH12592.1"/>
    </source>
</evidence>
<dbReference type="InterPro" id="IPR003395">
    <property type="entry name" value="RecF/RecN/SMC_N"/>
</dbReference>
<keyword evidence="9 10" id="KW-0742">SOS response</keyword>
<dbReference type="GO" id="GO:0006302">
    <property type="term" value="P:double-strand break repair"/>
    <property type="evidence" value="ECO:0007669"/>
    <property type="project" value="TreeGrafter"/>
</dbReference>
<evidence type="ECO:0000256" key="5">
    <source>
        <dbReference type="ARBA" id="ARBA00022705"/>
    </source>
</evidence>
<dbReference type="SUPFAM" id="SSF52540">
    <property type="entry name" value="P-loop containing nucleoside triphosphate hydrolases"/>
    <property type="match status" value="1"/>
</dbReference>
<keyword evidence="13" id="KW-1185">Reference proteome</keyword>
<evidence type="ECO:0000256" key="4">
    <source>
        <dbReference type="ARBA" id="ARBA00022490"/>
    </source>
</evidence>
<dbReference type="HAMAP" id="MF_00365">
    <property type="entry name" value="RecF"/>
    <property type="match status" value="1"/>
</dbReference>
<dbReference type="GO" id="GO:0000731">
    <property type="term" value="P:DNA synthesis involved in DNA repair"/>
    <property type="evidence" value="ECO:0007669"/>
    <property type="project" value="TreeGrafter"/>
</dbReference>
<dbReference type="RefSeq" id="WP_245689363.1">
    <property type="nucleotide sequence ID" value="NZ_FNCV01000004.1"/>
</dbReference>
<dbReference type="GO" id="GO:0006260">
    <property type="term" value="P:DNA replication"/>
    <property type="evidence" value="ECO:0007669"/>
    <property type="project" value="UniProtKB-UniRule"/>
</dbReference>
<evidence type="ECO:0000256" key="1">
    <source>
        <dbReference type="ARBA" id="ARBA00004496"/>
    </source>
</evidence>
<dbReference type="InterPro" id="IPR027417">
    <property type="entry name" value="P-loop_NTPase"/>
</dbReference>
<keyword evidence="5 9" id="KW-0235">DNA replication</keyword>
<reference evidence="13" key="1">
    <citation type="submission" date="2016-10" db="EMBL/GenBank/DDBJ databases">
        <authorList>
            <person name="Varghese N."/>
            <person name="Submissions S."/>
        </authorList>
    </citation>
    <scope>NUCLEOTIDE SEQUENCE [LARGE SCALE GENOMIC DNA]</scope>
    <source>
        <strain evidence="13">930I</strain>
    </source>
</reference>
<evidence type="ECO:0000256" key="10">
    <source>
        <dbReference type="RuleBase" id="RU000578"/>
    </source>
</evidence>
<evidence type="ECO:0000313" key="13">
    <source>
        <dbReference type="Proteomes" id="UP000217076"/>
    </source>
</evidence>
<keyword evidence="7 9" id="KW-0067">ATP-binding</keyword>
<evidence type="ECO:0000256" key="8">
    <source>
        <dbReference type="ARBA" id="ARBA00023125"/>
    </source>
</evidence>
<dbReference type="GO" id="GO:0005524">
    <property type="term" value="F:ATP binding"/>
    <property type="evidence" value="ECO:0007669"/>
    <property type="project" value="UniProtKB-UniRule"/>
</dbReference>
<feature type="binding site" evidence="9">
    <location>
        <begin position="62"/>
        <end position="69"/>
    </location>
    <ligand>
        <name>ATP</name>
        <dbReference type="ChEBI" id="CHEBI:30616"/>
    </ligand>
</feature>
<evidence type="ECO:0000256" key="6">
    <source>
        <dbReference type="ARBA" id="ARBA00022741"/>
    </source>
</evidence>
<dbReference type="GO" id="GO:0009432">
    <property type="term" value="P:SOS response"/>
    <property type="evidence" value="ECO:0007669"/>
    <property type="project" value="UniProtKB-UniRule"/>
</dbReference>
<accession>A0A1G7ZVB0</accession>
<dbReference type="InterPro" id="IPR042174">
    <property type="entry name" value="RecF_2"/>
</dbReference>
<dbReference type="GO" id="GO:0005737">
    <property type="term" value="C:cytoplasm"/>
    <property type="evidence" value="ECO:0007669"/>
    <property type="project" value="UniProtKB-SubCell"/>
</dbReference>
<dbReference type="InterPro" id="IPR018078">
    <property type="entry name" value="DNA-binding_RecF_CS"/>
</dbReference>
<keyword evidence="4 9" id="KW-0963">Cytoplasm</keyword>
<dbReference type="InterPro" id="IPR001238">
    <property type="entry name" value="DNA-binding_RecF"/>
</dbReference>
<dbReference type="STRING" id="83401.SAMN05421742_104231"/>
<dbReference type="Proteomes" id="UP000217076">
    <property type="component" value="Unassembled WGS sequence"/>
</dbReference>
<dbReference type="EMBL" id="FNCV01000004">
    <property type="protein sequence ID" value="SDH12592.1"/>
    <property type="molecule type" value="Genomic_DNA"/>
</dbReference>
<gene>
    <name evidence="9" type="primary">recF</name>
    <name evidence="12" type="ORF">SAMN05421742_104231</name>
</gene>
<dbReference type="PANTHER" id="PTHR32182">
    <property type="entry name" value="DNA REPLICATION AND REPAIR PROTEIN RECF"/>
    <property type="match status" value="1"/>
</dbReference>
<dbReference type="GO" id="GO:0003697">
    <property type="term" value="F:single-stranded DNA binding"/>
    <property type="evidence" value="ECO:0007669"/>
    <property type="project" value="UniProtKB-UniRule"/>
</dbReference>
<dbReference type="PROSITE" id="PS00617">
    <property type="entry name" value="RECF_1"/>
    <property type="match status" value="1"/>
</dbReference>
<evidence type="ECO:0000259" key="11">
    <source>
        <dbReference type="Pfam" id="PF02463"/>
    </source>
</evidence>
<feature type="domain" description="RecF/RecN/SMC N-terminal" evidence="11">
    <location>
        <begin position="35"/>
        <end position="362"/>
    </location>
</feature>
<dbReference type="AlphaFoldDB" id="A0A1G7ZVB0"/>
<keyword evidence="9 10" id="KW-0227">DNA damage</keyword>
<keyword evidence="9 10" id="KW-0234">DNA repair</keyword>
<dbReference type="Pfam" id="PF02463">
    <property type="entry name" value="SMC_N"/>
    <property type="match status" value="1"/>
</dbReference>
<organism evidence="12 13">
    <name type="scientific">Roseospirillum parvum</name>
    <dbReference type="NCBI Taxonomy" id="83401"/>
    <lineage>
        <taxon>Bacteria</taxon>
        <taxon>Pseudomonadati</taxon>
        <taxon>Pseudomonadota</taxon>
        <taxon>Alphaproteobacteria</taxon>
        <taxon>Rhodospirillales</taxon>
        <taxon>Rhodospirillaceae</taxon>
        <taxon>Roseospirillum</taxon>
    </lineage>
</organism>
<evidence type="ECO:0000256" key="7">
    <source>
        <dbReference type="ARBA" id="ARBA00022840"/>
    </source>
</evidence>
<keyword evidence="6 9" id="KW-0547">Nucleotide-binding</keyword>
<evidence type="ECO:0000256" key="9">
    <source>
        <dbReference type="HAMAP-Rule" id="MF_00365"/>
    </source>
</evidence>